<dbReference type="GO" id="GO:0051607">
    <property type="term" value="P:defense response to virus"/>
    <property type="evidence" value="ECO:0007669"/>
    <property type="project" value="UniProtKB-UniRule"/>
</dbReference>
<dbReference type="InterPro" id="IPR019199">
    <property type="entry name" value="Virulence_VapD/CRISPR_Cas2"/>
</dbReference>
<name>A0A6N3CHL2_9FIRM</name>
<keyword evidence="7 9" id="KW-0460">Magnesium</keyword>
<keyword evidence="8 9" id="KW-0051">Antiviral defense</keyword>
<dbReference type="RefSeq" id="WP_015561221.1">
    <property type="nucleotide sequence ID" value="NZ_CACRUM010000051.1"/>
</dbReference>
<dbReference type="SUPFAM" id="SSF143430">
    <property type="entry name" value="TTP0101/SSO1404-like"/>
    <property type="match status" value="1"/>
</dbReference>
<evidence type="ECO:0000256" key="6">
    <source>
        <dbReference type="ARBA" id="ARBA00022801"/>
    </source>
</evidence>
<dbReference type="NCBIfam" id="TIGR01573">
    <property type="entry name" value="cas2"/>
    <property type="match status" value="1"/>
</dbReference>
<evidence type="ECO:0000256" key="4">
    <source>
        <dbReference type="ARBA" id="ARBA00022723"/>
    </source>
</evidence>
<feature type="binding site" evidence="9">
    <location>
        <position position="12"/>
    </location>
    <ligand>
        <name>Mg(2+)</name>
        <dbReference type="ChEBI" id="CHEBI:18420"/>
        <note>catalytic</note>
    </ligand>
</feature>
<evidence type="ECO:0000256" key="7">
    <source>
        <dbReference type="ARBA" id="ARBA00022842"/>
    </source>
</evidence>
<comment type="cofactor">
    <cofactor evidence="1 9">
        <name>Mg(2+)</name>
        <dbReference type="ChEBI" id="CHEBI:18420"/>
    </cofactor>
</comment>
<comment type="similarity">
    <text evidence="2 9">Belongs to the CRISPR-associated endoribonuclease Cas2 protein family.</text>
</comment>
<dbReference type="CDD" id="cd09638">
    <property type="entry name" value="Cas2_I_II_III"/>
    <property type="match status" value="1"/>
</dbReference>
<protein>
    <recommendedName>
        <fullName evidence="9">CRISPR-associated endoribonuclease Cas2</fullName>
        <ecNumber evidence="9">3.1.-.-</ecNumber>
    </recommendedName>
</protein>
<evidence type="ECO:0000256" key="1">
    <source>
        <dbReference type="ARBA" id="ARBA00001946"/>
    </source>
</evidence>
<reference evidence="10" key="1">
    <citation type="submission" date="2019-11" db="EMBL/GenBank/DDBJ databases">
        <authorList>
            <person name="Feng L."/>
        </authorList>
    </citation>
    <scope>NUCLEOTIDE SEQUENCE</scope>
    <source>
        <strain evidence="10">RintestinalisLFYP67</strain>
    </source>
</reference>
<keyword evidence="3 9" id="KW-0540">Nuclease</keyword>
<dbReference type="AlphaFoldDB" id="A0A6N3CHL2"/>
<sequence length="106" mass="12377">MNKFMRMLVFFDLPVVTAKEKKDAAKFRKFLLKDGYNMVQWSVYSRICNGMDAVAMHKQRLKQNLPIKGSVRALVLTEKQYESMEVMLGTKTFEDTPESIELMDVF</sequence>
<dbReference type="GO" id="GO:0043571">
    <property type="term" value="P:maintenance of CRISPR repeat elements"/>
    <property type="evidence" value="ECO:0007669"/>
    <property type="project" value="UniProtKB-UniRule"/>
</dbReference>
<dbReference type="Gene3D" id="3.30.70.240">
    <property type="match status" value="1"/>
</dbReference>
<evidence type="ECO:0000256" key="9">
    <source>
        <dbReference type="HAMAP-Rule" id="MF_01471"/>
    </source>
</evidence>
<dbReference type="EC" id="3.1.-.-" evidence="9"/>
<keyword evidence="5 9" id="KW-0255">Endonuclease</keyword>
<organism evidence="10">
    <name type="scientific">Roseburia intestinalis</name>
    <dbReference type="NCBI Taxonomy" id="166486"/>
    <lineage>
        <taxon>Bacteria</taxon>
        <taxon>Bacillati</taxon>
        <taxon>Bacillota</taxon>
        <taxon>Clostridia</taxon>
        <taxon>Lachnospirales</taxon>
        <taxon>Lachnospiraceae</taxon>
        <taxon>Roseburia</taxon>
    </lineage>
</organism>
<keyword evidence="4 9" id="KW-0479">Metal-binding</keyword>
<dbReference type="HAMAP" id="MF_01471">
    <property type="entry name" value="Cas2"/>
    <property type="match status" value="1"/>
</dbReference>
<gene>
    <name evidence="10" type="primary">cas2_1</name>
    <name evidence="9" type="synonym">cas2</name>
    <name evidence="10" type="ORF">RILFYP67_01184</name>
</gene>
<dbReference type="EMBL" id="CACRUM010000051">
    <property type="protein sequence ID" value="VYU14884.1"/>
    <property type="molecule type" value="Genomic_DNA"/>
</dbReference>
<dbReference type="Pfam" id="PF09827">
    <property type="entry name" value="CRISPR_Cas2"/>
    <property type="match status" value="1"/>
</dbReference>
<evidence type="ECO:0000256" key="8">
    <source>
        <dbReference type="ARBA" id="ARBA00023118"/>
    </source>
</evidence>
<evidence type="ECO:0000256" key="2">
    <source>
        <dbReference type="ARBA" id="ARBA00009959"/>
    </source>
</evidence>
<evidence type="ECO:0000256" key="5">
    <source>
        <dbReference type="ARBA" id="ARBA00022759"/>
    </source>
</evidence>
<comment type="function">
    <text evidence="9">CRISPR (clustered regularly interspaced short palindromic repeat), is an adaptive immune system that provides protection against mobile genetic elements (viruses, transposable elements and conjugative plasmids). CRISPR clusters contain sequences complementary to antecedent mobile elements and target invading nucleic acids. CRISPR clusters are transcribed and processed into CRISPR RNA (crRNA). Functions as a ssRNA-specific endoribonuclease. Involved in the integration of spacer DNA into the CRISPR cassette.</text>
</comment>
<dbReference type="GO" id="GO:0046872">
    <property type="term" value="F:metal ion binding"/>
    <property type="evidence" value="ECO:0007669"/>
    <property type="project" value="UniProtKB-UniRule"/>
</dbReference>
<accession>A0A6N3CHL2</accession>
<dbReference type="GO" id="GO:0016787">
    <property type="term" value="F:hydrolase activity"/>
    <property type="evidence" value="ECO:0007669"/>
    <property type="project" value="UniProtKB-KW"/>
</dbReference>
<keyword evidence="6 9" id="KW-0378">Hydrolase</keyword>
<proteinExistence type="inferred from homology"/>
<dbReference type="InterPro" id="IPR021127">
    <property type="entry name" value="CRISPR_associated_Cas2"/>
</dbReference>
<evidence type="ECO:0000256" key="3">
    <source>
        <dbReference type="ARBA" id="ARBA00022722"/>
    </source>
</evidence>
<evidence type="ECO:0000313" key="10">
    <source>
        <dbReference type="EMBL" id="VYU14884.1"/>
    </source>
</evidence>
<comment type="subunit">
    <text evidence="9">Homodimer, forms a heterotetramer with a Cas1 homodimer.</text>
</comment>
<dbReference type="GO" id="GO:0004521">
    <property type="term" value="F:RNA endonuclease activity"/>
    <property type="evidence" value="ECO:0007669"/>
    <property type="project" value="InterPro"/>
</dbReference>